<dbReference type="RefSeq" id="WP_260979018.1">
    <property type="nucleotide sequence ID" value="NZ_JAODBU010000012.1"/>
</dbReference>
<proteinExistence type="predicted"/>
<keyword evidence="1" id="KW-1133">Transmembrane helix</keyword>
<accession>A0ABT2M5N8</accession>
<organism evidence="2 3">
    <name type="scientific">Eubacterium album</name>
    <dbReference type="NCBI Taxonomy" id="2978477"/>
    <lineage>
        <taxon>Bacteria</taxon>
        <taxon>Bacillati</taxon>
        <taxon>Bacillota</taxon>
        <taxon>Clostridia</taxon>
        <taxon>Eubacteriales</taxon>
        <taxon>Eubacteriaceae</taxon>
        <taxon>Eubacterium</taxon>
    </lineage>
</organism>
<dbReference type="Pfam" id="PF04854">
    <property type="entry name" value="DUF624"/>
    <property type="match status" value="1"/>
</dbReference>
<evidence type="ECO:0000313" key="3">
    <source>
        <dbReference type="Proteomes" id="UP001431199"/>
    </source>
</evidence>
<feature type="transmembrane region" description="Helical" evidence="1">
    <location>
        <begin position="152"/>
        <end position="180"/>
    </location>
</feature>
<evidence type="ECO:0000313" key="2">
    <source>
        <dbReference type="EMBL" id="MCT7399712.1"/>
    </source>
</evidence>
<keyword evidence="1" id="KW-0472">Membrane</keyword>
<evidence type="ECO:0000256" key="1">
    <source>
        <dbReference type="SAM" id="Phobius"/>
    </source>
</evidence>
<dbReference type="InterPro" id="IPR006938">
    <property type="entry name" value="DUF624"/>
</dbReference>
<reference evidence="2" key="1">
    <citation type="submission" date="2022-09" db="EMBL/GenBank/DDBJ databases">
        <title>Eubacterium sp. LFL-14 isolated from human feces.</title>
        <authorList>
            <person name="Liu F."/>
        </authorList>
    </citation>
    <scope>NUCLEOTIDE SEQUENCE</scope>
    <source>
        <strain evidence="2">LFL-14</strain>
    </source>
</reference>
<feature type="transmembrane region" description="Helical" evidence="1">
    <location>
        <begin position="109"/>
        <end position="132"/>
    </location>
</feature>
<feature type="transmembrane region" description="Helical" evidence="1">
    <location>
        <begin position="21"/>
        <end position="46"/>
    </location>
</feature>
<keyword evidence="3" id="KW-1185">Reference proteome</keyword>
<gene>
    <name evidence="2" type="ORF">N5B56_11575</name>
</gene>
<dbReference type="Proteomes" id="UP001431199">
    <property type="component" value="Unassembled WGS sequence"/>
</dbReference>
<name>A0ABT2M5N8_9FIRM</name>
<protein>
    <submittedName>
        <fullName evidence="2">DUF624 domain-containing protein</fullName>
    </submittedName>
</protein>
<feature type="transmembrane region" description="Helical" evidence="1">
    <location>
        <begin position="77"/>
        <end position="97"/>
    </location>
</feature>
<dbReference type="EMBL" id="JAODBU010000012">
    <property type="protein sequence ID" value="MCT7399712.1"/>
    <property type="molecule type" value="Genomic_DNA"/>
</dbReference>
<sequence length="217" mass="24749">MKNIFDSEGKLMTFLDGFADVMVLAILWVICSLPIITVGASTTAFYSVMMKLVVGEESYVVRSFFKAFKENFKISTIVWLIMGTIGGLVCTSLYIVFNSSKVGSKLFYALPFYLLVLIIYTMTINFVFPYIAKFYDTVKRTLMISLIFSTRHFLQSILLIIIDVAIFIFAFKIPALFILFPLISGFCHAKVYQKIFAKIIDARDEENNESNMVQELD</sequence>
<keyword evidence="1" id="KW-0812">Transmembrane</keyword>
<comment type="caution">
    <text evidence="2">The sequence shown here is derived from an EMBL/GenBank/DDBJ whole genome shotgun (WGS) entry which is preliminary data.</text>
</comment>